<name>A0A3P7PG14_DIBLA</name>
<dbReference type="Gene3D" id="3.30.740.10">
    <property type="entry name" value="Protein Inhibitor Of Neuronal Nitric Oxide Synthase"/>
    <property type="match status" value="1"/>
</dbReference>
<dbReference type="GO" id="GO:0005868">
    <property type="term" value="C:cytoplasmic dynein complex"/>
    <property type="evidence" value="ECO:0007669"/>
    <property type="project" value="TreeGrafter"/>
</dbReference>
<keyword evidence="1" id="KW-0206">Cytoskeleton</keyword>
<organism evidence="3 4">
    <name type="scientific">Dibothriocephalus latus</name>
    <name type="common">Fish tapeworm</name>
    <name type="synonym">Diphyllobothrium latum</name>
    <dbReference type="NCBI Taxonomy" id="60516"/>
    <lineage>
        <taxon>Eukaryota</taxon>
        <taxon>Metazoa</taxon>
        <taxon>Spiralia</taxon>
        <taxon>Lophotrochozoa</taxon>
        <taxon>Platyhelminthes</taxon>
        <taxon>Cestoda</taxon>
        <taxon>Eucestoda</taxon>
        <taxon>Diphyllobothriidea</taxon>
        <taxon>Diphyllobothriidae</taxon>
        <taxon>Dibothriocephalus</taxon>
    </lineage>
</organism>
<dbReference type="PANTHER" id="PTHR11886">
    <property type="entry name" value="DYNEIN LIGHT CHAIN"/>
    <property type="match status" value="1"/>
</dbReference>
<keyword evidence="4" id="KW-1185">Reference proteome</keyword>
<feature type="compositionally biased region" description="Low complexity" evidence="2">
    <location>
        <begin position="1"/>
        <end position="27"/>
    </location>
</feature>
<comment type="similarity">
    <text evidence="1">Belongs to the dynein light chain family.</text>
</comment>
<sequence>MPSSSSSSSSSSSTTASFSTSLSHTAPTPAPAPAPCPLPPPKQEPKSAVPTTAIVKHFDMDEEVVKNATQTAVDLLEQKISLAQLAEKLKKTFDVLYGPRWHCVVGKPFAR</sequence>
<keyword evidence="1" id="KW-0963">Cytoplasm</keyword>
<dbReference type="SMART" id="SM01375">
    <property type="entry name" value="Dynein_light"/>
    <property type="match status" value="1"/>
</dbReference>
<feature type="compositionally biased region" description="Pro residues" evidence="2">
    <location>
        <begin position="28"/>
        <end position="42"/>
    </location>
</feature>
<evidence type="ECO:0000256" key="2">
    <source>
        <dbReference type="SAM" id="MobiDB-lite"/>
    </source>
</evidence>
<dbReference type="EMBL" id="UYRU01069702">
    <property type="protein sequence ID" value="VDN18942.1"/>
    <property type="molecule type" value="Genomic_DNA"/>
</dbReference>
<dbReference type="AlphaFoldDB" id="A0A3P7PG14"/>
<comment type="subcellular location">
    <subcellularLocation>
        <location evidence="1">Cytoplasm</location>
        <location evidence="1">Cytoskeleton</location>
    </subcellularLocation>
</comment>
<dbReference type="GO" id="GO:0005874">
    <property type="term" value="C:microtubule"/>
    <property type="evidence" value="ECO:0007669"/>
    <property type="project" value="UniProtKB-KW"/>
</dbReference>
<dbReference type="InterPro" id="IPR037177">
    <property type="entry name" value="DLC_sf"/>
</dbReference>
<evidence type="ECO:0000313" key="4">
    <source>
        <dbReference type="Proteomes" id="UP000281553"/>
    </source>
</evidence>
<gene>
    <name evidence="3" type="ORF">DILT_LOCUS13304</name>
</gene>
<keyword evidence="1" id="KW-0505">Motor protein</keyword>
<dbReference type="GO" id="GO:0045505">
    <property type="term" value="F:dynein intermediate chain binding"/>
    <property type="evidence" value="ECO:0007669"/>
    <property type="project" value="TreeGrafter"/>
</dbReference>
<dbReference type="Pfam" id="PF01221">
    <property type="entry name" value="Dynein_light"/>
    <property type="match status" value="1"/>
</dbReference>
<dbReference type="Proteomes" id="UP000281553">
    <property type="component" value="Unassembled WGS sequence"/>
</dbReference>
<reference evidence="3 4" key="1">
    <citation type="submission" date="2018-11" db="EMBL/GenBank/DDBJ databases">
        <authorList>
            <consortium name="Pathogen Informatics"/>
        </authorList>
    </citation>
    <scope>NUCLEOTIDE SEQUENCE [LARGE SCALE GENOMIC DNA]</scope>
</reference>
<proteinExistence type="inferred from homology"/>
<evidence type="ECO:0000256" key="1">
    <source>
        <dbReference type="RuleBase" id="RU365010"/>
    </source>
</evidence>
<accession>A0A3P7PG14</accession>
<dbReference type="SUPFAM" id="SSF54648">
    <property type="entry name" value="DLC"/>
    <property type="match status" value="1"/>
</dbReference>
<keyword evidence="1" id="KW-0243">Dynein</keyword>
<dbReference type="InterPro" id="IPR001372">
    <property type="entry name" value="Dynein_light_chain_typ-1/2"/>
</dbReference>
<dbReference type="GO" id="GO:0007017">
    <property type="term" value="P:microtubule-based process"/>
    <property type="evidence" value="ECO:0007669"/>
    <property type="project" value="InterPro"/>
</dbReference>
<protein>
    <recommendedName>
        <fullName evidence="1">Dynein light chain</fullName>
    </recommendedName>
</protein>
<dbReference type="PANTHER" id="PTHR11886:SF35">
    <property type="entry name" value="DYNEIN LIGHT CHAIN"/>
    <property type="match status" value="1"/>
</dbReference>
<feature type="region of interest" description="Disordered" evidence="2">
    <location>
        <begin position="1"/>
        <end position="50"/>
    </location>
</feature>
<evidence type="ECO:0000313" key="3">
    <source>
        <dbReference type="EMBL" id="VDN18942.1"/>
    </source>
</evidence>
<keyword evidence="1" id="KW-0493">Microtubule</keyword>